<dbReference type="SUPFAM" id="SSF88713">
    <property type="entry name" value="Glycoside hydrolase/deacetylase"/>
    <property type="match status" value="1"/>
</dbReference>
<dbReference type="CDD" id="cd10787">
    <property type="entry name" value="LamB_YcsF_like"/>
    <property type="match status" value="1"/>
</dbReference>
<comment type="function">
    <text evidence="1">Catalyzes the cleavage of 5-oxoproline to form L-glutamate coupled to the hydrolysis of ATP to ADP and inorganic phosphate.</text>
</comment>
<comment type="similarity">
    <text evidence="1">Belongs to the LamB/PxpA family.</text>
</comment>
<feature type="compositionally biased region" description="Basic and acidic residues" evidence="2">
    <location>
        <begin position="264"/>
        <end position="278"/>
    </location>
</feature>
<comment type="catalytic activity">
    <reaction evidence="1">
        <text>5-oxo-L-proline + ATP + 2 H2O = L-glutamate + ADP + phosphate + H(+)</text>
        <dbReference type="Rhea" id="RHEA:10348"/>
        <dbReference type="ChEBI" id="CHEBI:15377"/>
        <dbReference type="ChEBI" id="CHEBI:15378"/>
        <dbReference type="ChEBI" id="CHEBI:29985"/>
        <dbReference type="ChEBI" id="CHEBI:30616"/>
        <dbReference type="ChEBI" id="CHEBI:43474"/>
        <dbReference type="ChEBI" id="CHEBI:58402"/>
        <dbReference type="ChEBI" id="CHEBI:456216"/>
        <dbReference type="EC" id="3.5.2.9"/>
    </reaction>
</comment>
<name>A0A1G6ZZR8_9BACL</name>
<dbReference type="EMBL" id="FNAR01000003">
    <property type="protein sequence ID" value="SDE07315.1"/>
    <property type="molecule type" value="Genomic_DNA"/>
</dbReference>
<dbReference type="RefSeq" id="WP_092094742.1">
    <property type="nucleotide sequence ID" value="NZ_FNAR01000003.1"/>
</dbReference>
<gene>
    <name evidence="1" type="primary">pxpA</name>
    <name evidence="3" type="ORF">SAMN04488126_103109</name>
</gene>
<dbReference type="Proteomes" id="UP000198823">
    <property type="component" value="Unassembled WGS sequence"/>
</dbReference>
<dbReference type="HAMAP" id="MF_00691">
    <property type="entry name" value="PxpA"/>
    <property type="match status" value="1"/>
</dbReference>
<dbReference type="NCBIfam" id="NF003814">
    <property type="entry name" value="PRK05406.1-3"/>
    <property type="match status" value="1"/>
</dbReference>
<dbReference type="PANTHER" id="PTHR30292">
    <property type="entry name" value="UNCHARACTERIZED PROTEIN YBGL-RELATED"/>
    <property type="match status" value="1"/>
</dbReference>
<evidence type="ECO:0000256" key="2">
    <source>
        <dbReference type="SAM" id="MobiDB-lite"/>
    </source>
</evidence>
<reference evidence="3 4" key="1">
    <citation type="submission" date="2016-10" db="EMBL/GenBank/DDBJ databases">
        <authorList>
            <person name="de Groot N.N."/>
        </authorList>
    </citation>
    <scope>NUCLEOTIDE SEQUENCE [LARGE SCALE GENOMIC DNA]</scope>
    <source>
        <strain evidence="3 4">CGMCC 1.6762</strain>
    </source>
</reference>
<dbReference type="GO" id="GO:0017168">
    <property type="term" value="F:5-oxoprolinase (ATP-hydrolyzing) activity"/>
    <property type="evidence" value="ECO:0007669"/>
    <property type="project" value="UniProtKB-UniRule"/>
</dbReference>
<comment type="subunit">
    <text evidence="1">Forms a complex composed of PxpA, PxpB and PxpC.</text>
</comment>
<protein>
    <recommendedName>
        <fullName evidence="1">5-oxoprolinase subunit A</fullName>
        <shortName evidence="1">5-OPase subunit A</shortName>
        <ecNumber evidence="1">3.5.2.9</ecNumber>
    </recommendedName>
    <alternativeName>
        <fullName evidence="1">5-oxoprolinase (ATP-hydrolyzing) subunit A</fullName>
    </alternativeName>
</protein>
<keyword evidence="1" id="KW-0547">Nucleotide-binding</keyword>
<dbReference type="InterPro" id="IPR005501">
    <property type="entry name" value="LamB/YcsF/PxpA-like"/>
</dbReference>
<dbReference type="PANTHER" id="PTHR30292:SF0">
    <property type="entry name" value="5-OXOPROLINASE SUBUNIT A"/>
    <property type="match status" value="1"/>
</dbReference>
<dbReference type="Pfam" id="PF03746">
    <property type="entry name" value="LamB_YcsF"/>
    <property type="match status" value="1"/>
</dbReference>
<sequence length="278" mass="29935">MSDQVDLNCDLGESFGAYTMGNDEEILDLITSANVACGFHAGDPSVMKKTVRMALQKGVGIGAHPGTPDLAGFGRRTMAISAEEAYDLTLYQIGALDAFVRAEGGEMQHVKAHGALYNMAAKDASLAEAIAEAVYAANPELILFGLSGSELVRAGEKIGLRTANEVFSDRTYQPDGTLTNRREPNALITDPDLAANQVVRMVKEGKVQTADQTDFALCADTVCIHGDGAAALEFARRLKDRLPEEGVKVEKIGSRFSRKWTGSRKGERETDVTHRGNR</sequence>
<dbReference type="EC" id="3.5.2.9" evidence="1"/>
<evidence type="ECO:0000313" key="4">
    <source>
        <dbReference type="Proteomes" id="UP000198823"/>
    </source>
</evidence>
<evidence type="ECO:0000256" key="1">
    <source>
        <dbReference type="HAMAP-Rule" id="MF_00691"/>
    </source>
</evidence>
<dbReference type="STRING" id="426756.SAMN04488126_103109"/>
<keyword evidence="1" id="KW-0067">ATP-binding</keyword>
<dbReference type="GO" id="GO:0005975">
    <property type="term" value="P:carbohydrate metabolic process"/>
    <property type="evidence" value="ECO:0007669"/>
    <property type="project" value="InterPro"/>
</dbReference>
<proteinExistence type="inferred from homology"/>
<dbReference type="AlphaFoldDB" id="A0A1G6ZZR8"/>
<dbReference type="Gene3D" id="3.20.20.370">
    <property type="entry name" value="Glycoside hydrolase/deacetylase"/>
    <property type="match status" value="1"/>
</dbReference>
<dbReference type="OrthoDB" id="9773478at2"/>
<dbReference type="NCBIfam" id="NF003816">
    <property type="entry name" value="PRK05406.1-5"/>
    <property type="match status" value="1"/>
</dbReference>
<feature type="region of interest" description="Disordered" evidence="2">
    <location>
        <begin position="258"/>
        <end position="278"/>
    </location>
</feature>
<organism evidence="3 4">
    <name type="scientific">Bhargavaea beijingensis</name>
    <dbReference type="NCBI Taxonomy" id="426756"/>
    <lineage>
        <taxon>Bacteria</taxon>
        <taxon>Bacillati</taxon>
        <taxon>Bacillota</taxon>
        <taxon>Bacilli</taxon>
        <taxon>Bacillales</taxon>
        <taxon>Caryophanaceae</taxon>
        <taxon>Bhargavaea</taxon>
    </lineage>
</organism>
<evidence type="ECO:0000313" key="3">
    <source>
        <dbReference type="EMBL" id="SDE07315.1"/>
    </source>
</evidence>
<dbReference type="InterPro" id="IPR011330">
    <property type="entry name" value="Glyco_hydro/deAcase_b/a-brl"/>
</dbReference>
<dbReference type="GO" id="GO:0005524">
    <property type="term" value="F:ATP binding"/>
    <property type="evidence" value="ECO:0007669"/>
    <property type="project" value="UniProtKB-UniRule"/>
</dbReference>
<accession>A0A1G6ZZR8</accession>
<keyword evidence="1" id="KW-0378">Hydrolase</keyword>